<dbReference type="InterPro" id="IPR008906">
    <property type="entry name" value="HATC_C_dom"/>
</dbReference>
<dbReference type="PROSITE" id="PS50808">
    <property type="entry name" value="ZF_BED"/>
    <property type="match status" value="1"/>
</dbReference>
<keyword evidence="6" id="KW-0805">Transcription regulation</keyword>
<evidence type="ECO:0000256" key="5">
    <source>
        <dbReference type="ARBA" id="ARBA00022833"/>
    </source>
</evidence>
<dbReference type="Proteomes" id="UP001418222">
    <property type="component" value="Unassembled WGS sequence"/>
</dbReference>
<dbReference type="GO" id="GO:0005634">
    <property type="term" value="C:nucleus"/>
    <property type="evidence" value="ECO:0007669"/>
    <property type="project" value="UniProtKB-SubCell"/>
</dbReference>
<keyword evidence="7" id="KW-0238">DNA-binding</keyword>
<protein>
    <recommendedName>
        <fullName evidence="12">BED-type domain-containing protein</fullName>
    </recommendedName>
</protein>
<evidence type="ECO:0000256" key="9">
    <source>
        <dbReference type="ARBA" id="ARBA00023242"/>
    </source>
</evidence>
<comment type="subunit">
    <text evidence="2">Homodimer.</text>
</comment>
<evidence type="ECO:0000256" key="2">
    <source>
        <dbReference type="ARBA" id="ARBA00011738"/>
    </source>
</evidence>
<comment type="subcellular location">
    <subcellularLocation>
        <location evidence="1">Nucleus</location>
    </subcellularLocation>
</comment>
<evidence type="ECO:0000256" key="10">
    <source>
        <dbReference type="PROSITE-ProRule" id="PRU00027"/>
    </source>
</evidence>
<evidence type="ECO:0000259" key="12">
    <source>
        <dbReference type="PROSITE" id="PS50808"/>
    </source>
</evidence>
<dbReference type="PANTHER" id="PTHR46481">
    <property type="entry name" value="ZINC FINGER BED DOMAIN-CONTAINING PROTEIN 4"/>
    <property type="match status" value="1"/>
</dbReference>
<accession>A0AAP0B2R3</accession>
<feature type="region of interest" description="Disordered" evidence="11">
    <location>
        <begin position="687"/>
        <end position="710"/>
    </location>
</feature>
<evidence type="ECO:0000256" key="11">
    <source>
        <dbReference type="SAM" id="MobiDB-lite"/>
    </source>
</evidence>
<dbReference type="AlphaFoldDB" id="A0AAP0B2R3"/>
<keyword evidence="3" id="KW-0479">Metal-binding</keyword>
<evidence type="ECO:0000256" key="7">
    <source>
        <dbReference type="ARBA" id="ARBA00023125"/>
    </source>
</evidence>
<proteinExistence type="predicted"/>
<evidence type="ECO:0000256" key="1">
    <source>
        <dbReference type="ARBA" id="ARBA00004123"/>
    </source>
</evidence>
<evidence type="ECO:0000256" key="3">
    <source>
        <dbReference type="ARBA" id="ARBA00022723"/>
    </source>
</evidence>
<dbReference type="GO" id="GO:0046983">
    <property type="term" value="F:protein dimerization activity"/>
    <property type="evidence" value="ECO:0007669"/>
    <property type="project" value="InterPro"/>
</dbReference>
<dbReference type="InterPro" id="IPR036236">
    <property type="entry name" value="Znf_C2H2_sf"/>
</dbReference>
<sequence>MEGDSGTKNKVCEPIVNHNDDTKHIEKKTKMDVSDSTKAKSAVWDWFMKFKDTEGRDKAKCKHCSKIYAADPRKNGTSALRVHMLTLCRFRLKNNNQQMLSLSEKKEDGVVVGSLKASKFDEEQCRVALAKMVVVDELSFKFVENEGFRSFSNQLEPRFKVPSRTTISKYCINLFTSERKKLKKQLRSERICLTTDTWTSIQKYGYMCLTGHWIDKEWRLQKRILNFVRIIDHTGEGLGNEILNCITEWGIKKIFTITMDNASVNDVVARYLTRKTKEWKSTILEHEFLQVRCSAHILNLIVKEGLSEYNESIEKIRLAIKYVKGSSQRLEKFKKCVANAEISCKSLLCLDVETRWNSTYLMLETAIKFEKAFNELEDESSYRNYFNNDDKINGPPKSEDWNNASLFLKLLKLFYTVTLDVSGTKYPTSHLFFQNISMMEHAINSMCDSQDPAMSMVAQRMKIKFNKYWGSLEKSNVLLYVAFVLDPQCKLKRLTKCFKAVYDMARARTMIELTECTLYRLYSHYDKSINNTSTQSNLSQASSSGTAMNQADVEFSFVAYQKKMFMDDSEEDEATICASEIALYLKEDTLKLQTNFDILNWWRLNSYRFPILSQVARDVLAIPVSTVASESAFSTGGRILDPFRSSLAPKTVEALICARDWLCCKSNLNEIEEMLIDVDKYEELDKGSQTANAPPSATAPVISNRELHSE</sequence>
<gene>
    <name evidence="13" type="ORF">KSP39_PZI018237</name>
</gene>
<dbReference type="InterPro" id="IPR052035">
    <property type="entry name" value="ZnF_BED_domain_contain"/>
</dbReference>
<dbReference type="InterPro" id="IPR025525">
    <property type="entry name" value="hAT-like_transposase_RNase-H"/>
</dbReference>
<keyword evidence="4 10" id="KW-0863">Zinc-finger</keyword>
<dbReference type="InterPro" id="IPR012337">
    <property type="entry name" value="RNaseH-like_sf"/>
</dbReference>
<organism evidence="13 14">
    <name type="scientific">Platanthera zijinensis</name>
    <dbReference type="NCBI Taxonomy" id="2320716"/>
    <lineage>
        <taxon>Eukaryota</taxon>
        <taxon>Viridiplantae</taxon>
        <taxon>Streptophyta</taxon>
        <taxon>Embryophyta</taxon>
        <taxon>Tracheophyta</taxon>
        <taxon>Spermatophyta</taxon>
        <taxon>Magnoliopsida</taxon>
        <taxon>Liliopsida</taxon>
        <taxon>Asparagales</taxon>
        <taxon>Orchidaceae</taxon>
        <taxon>Orchidoideae</taxon>
        <taxon>Orchideae</taxon>
        <taxon>Orchidinae</taxon>
        <taxon>Platanthera</taxon>
    </lineage>
</organism>
<evidence type="ECO:0000256" key="6">
    <source>
        <dbReference type="ARBA" id="ARBA00023015"/>
    </source>
</evidence>
<evidence type="ECO:0000313" key="14">
    <source>
        <dbReference type="Proteomes" id="UP001418222"/>
    </source>
</evidence>
<dbReference type="GO" id="GO:0008270">
    <property type="term" value="F:zinc ion binding"/>
    <property type="evidence" value="ECO:0007669"/>
    <property type="project" value="UniProtKB-KW"/>
</dbReference>
<dbReference type="GO" id="GO:0003677">
    <property type="term" value="F:DNA binding"/>
    <property type="evidence" value="ECO:0007669"/>
    <property type="project" value="UniProtKB-KW"/>
</dbReference>
<keyword evidence="9" id="KW-0539">Nucleus</keyword>
<dbReference type="Pfam" id="PF14372">
    <property type="entry name" value="hAT-like_RNase-H"/>
    <property type="match status" value="1"/>
</dbReference>
<keyword evidence="5" id="KW-0862">Zinc</keyword>
<keyword evidence="14" id="KW-1185">Reference proteome</keyword>
<comment type="caution">
    <text evidence="13">The sequence shown here is derived from an EMBL/GenBank/DDBJ whole genome shotgun (WGS) entry which is preliminary data.</text>
</comment>
<reference evidence="13 14" key="1">
    <citation type="journal article" date="2022" name="Nat. Plants">
        <title>Genomes of leafy and leafless Platanthera orchids illuminate the evolution of mycoheterotrophy.</title>
        <authorList>
            <person name="Li M.H."/>
            <person name="Liu K.W."/>
            <person name="Li Z."/>
            <person name="Lu H.C."/>
            <person name="Ye Q.L."/>
            <person name="Zhang D."/>
            <person name="Wang J.Y."/>
            <person name="Li Y.F."/>
            <person name="Zhong Z.M."/>
            <person name="Liu X."/>
            <person name="Yu X."/>
            <person name="Liu D.K."/>
            <person name="Tu X.D."/>
            <person name="Liu B."/>
            <person name="Hao Y."/>
            <person name="Liao X.Y."/>
            <person name="Jiang Y.T."/>
            <person name="Sun W.H."/>
            <person name="Chen J."/>
            <person name="Chen Y.Q."/>
            <person name="Ai Y."/>
            <person name="Zhai J.W."/>
            <person name="Wu S.S."/>
            <person name="Zhou Z."/>
            <person name="Hsiao Y.Y."/>
            <person name="Wu W.L."/>
            <person name="Chen Y.Y."/>
            <person name="Lin Y.F."/>
            <person name="Hsu J.L."/>
            <person name="Li C.Y."/>
            <person name="Wang Z.W."/>
            <person name="Zhao X."/>
            <person name="Zhong W.Y."/>
            <person name="Ma X.K."/>
            <person name="Ma L."/>
            <person name="Huang J."/>
            <person name="Chen G.Z."/>
            <person name="Huang M.Z."/>
            <person name="Huang L."/>
            <person name="Peng D.H."/>
            <person name="Luo Y.B."/>
            <person name="Zou S.Q."/>
            <person name="Chen S.P."/>
            <person name="Lan S."/>
            <person name="Tsai W.C."/>
            <person name="Van de Peer Y."/>
            <person name="Liu Z.J."/>
        </authorList>
    </citation>
    <scope>NUCLEOTIDE SEQUENCE [LARGE SCALE GENOMIC DNA]</scope>
    <source>
        <strain evidence="13">Lor287</strain>
    </source>
</reference>
<keyword evidence="8" id="KW-0804">Transcription</keyword>
<evidence type="ECO:0000256" key="4">
    <source>
        <dbReference type="ARBA" id="ARBA00022771"/>
    </source>
</evidence>
<evidence type="ECO:0000256" key="8">
    <source>
        <dbReference type="ARBA" id="ARBA00023163"/>
    </source>
</evidence>
<dbReference type="EMBL" id="JBBWWQ010000016">
    <property type="protein sequence ID" value="KAK8925841.1"/>
    <property type="molecule type" value="Genomic_DNA"/>
</dbReference>
<dbReference type="SMART" id="SM00614">
    <property type="entry name" value="ZnF_BED"/>
    <property type="match status" value="1"/>
</dbReference>
<dbReference type="SUPFAM" id="SSF57667">
    <property type="entry name" value="beta-beta-alpha zinc fingers"/>
    <property type="match status" value="1"/>
</dbReference>
<dbReference type="InterPro" id="IPR003656">
    <property type="entry name" value="Znf_BED"/>
</dbReference>
<dbReference type="GO" id="GO:0009791">
    <property type="term" value="P:post-embryonic development"/>
    <property type="evidence" value="ECO:0007669"/>
    <property type="project" value="UniProtKB-ARBA"/>
</dbReference>
<dbReference type="Pfam" id="PF05699">
    <property type="entry name" value="Dimer_Tnp_hAT"/>
    <property type="match status" value="1"/>
</dbReference>
<feature type="domain" description="BED-type" evidence="12">
    <location>
        <begin position="38"/>
        <end position="95"/>
    </location>
</feature>
<dbReference type="PANTHER" id="PTHR46481:SF10">
    <property type="entry name" value="ZINC FINGER BED DOMAIN-CONTAINING PROTEIN 39"/>
    <property type="match status" value="1"/>
</dbReference>
<dbReference type="Pfam" id="PF02892">
    <property type="entry name" value="zf-BED"/>
    <property type="match status" value="1"/>
</dbReference>
<dbReference type="SUPFAM" id="SSF53098">
    <property type="entry name" value="Ribonuclease H-like"/>
    <property type="match status" value="1"/>
</dbReference>
<name>A0AAP0B2R3_9ASPA</name>
<dbReference type="SUPFAM" id="SSF140996">
    <property type="entry name" value="Hermes dimerisation domain"/>
    <property type="match status" value="1"/>
</dbReference>
<evidence type="ECO:0000313" key="13">
    <source>
        <dbReference type="EMBL" id="KAK8925841.1"/>
    </source>
</evidence>